<name>A0ABW0IHL1_9BACT</name>
<dbReference type="Pfam" id="PF01966">
    <property type="entry name" value="HD"/>
    <property type="match status" value="1"/>
</dbReference>
<accession>A0ABW0IHL1</accession>
<dbReference type="SUPFAM" id="SSF109604">
    <property type="entry name" value="HD-domain/PDEase-like"/>
    <property type="match status" value="1"/>
</dbReference>
<protein>
    <submittedName>
        <fullName evidence="2">HD domain-containing protein</fullName>
    </submittedName>
</protein>
<evidence type="ECO:0000313" key="3">
    <source>
        <dbReference type="Proteomes" id="UP001596106"/>
    </source>
</evidence>
<proteinExistence type="predicted"/>
<organism evidence="2 3">
    <name type="scientific">Larkinella bovis</name>
    <dbReference type="NCBI Taxonomy" id="683041"/>
    <lineage>
        <taxon>Bacteria</taxon>
        <taxon>Pseudomonadati</taxon>
        <taxon>Bacteroidota</taxon>
        <taxon>Cytophagia</taxon>
        <taxon>Cytophagales</taxon>
        <taxon>Spirosomataceae</taxon>
        <taxon>Larkinella</taxon>
    </lineage>
</organism>
<gene>
    <name evidence="2" type="ORF">ACFPMF_21745</name>
</gene>
<dbReference type="EMBL" id="JBHSMA010000009">
    <property type="protein sequence ID" value="MFC5411962.1"/>
    <property type="molecule type" value="Genomic_DNA"/>
</dbReference>
<dbReference type="Pfam" id="PF19276">
    <property type="entry name" value="HD_assoc_2"/>
    <property type="match status" value="1"/>
</dbReference>
<dbReference type="InterPro" id="IPR050135">
    <property type="entry name" value="dGTPase-like"/>
</dbReference>
<comment type="caution">
    <text evidence="2">The sequence shown here is derived from an EMBL/GenBank/DDBJ whole genome shotgun (WGS) entry which is preliminary data.</text>
</comment>
<evidence type="ECO:0000259" key="1">
    <source>
        <dbReference type="SMART" id="SM00471"/>
    </source>
</evidence>
<evidence type="ECO:0000313" key="2">
    <source>
        <dbReference type="EMBL" id="MFC5411962.1"/>
    </source>
</evidence>
<dbReference type="SMART" id="SM00471">
    <property type="entry name" value="HDc"/>
    <property type="match status" value="1"/>
</dbReference>
<dbReference type="Proteomes" id="UP001596106">
    <property type="component" value="Unassembled WGS sequence"/>
</dbReference>
<sequence length="424" mass="48783">MASQNKKKILNDPVYGFITLPNELIFDLVEHPYFQRLRRIKQLGLSELVYPGALHTRFHHALGAMHLMGQAIQTLRGKGHRITEAECDAAQIAILLHDIGHGPFSHVLEYSILEGIPHERLSLLLMHELNRQFNGGLTLAIRMFEGTYHRPFFHQLVSSQLDMDRMDYLNRDCFYTGVAEGTIGADRIIKMLDLVNDHLVVEAKGILSIENFLSSRRLMYWQVYLHKTSLCAEAMLVQIIRRARFLLSQKEFDPTDTQAVFTTPALHVFLSRKITIEDIEHQPHYLKAFSHLDDYDIWTCIKFWSQHPDRVLATLCQMLLDRRLFKIVMSDQPFAGELRHEFEQQLLSAGVQPDELSYFLVEGVATNSAYLPSIDNINIKMKDGRIVDIADASDLPGIKALTNMVKRYYLCWAKNLAQLPVRLV</sequence>
<dbReference type="InterPro" id="IPR045509">
    <property type="entry name" value="HD_assoc_2"/>
</dbReference>
<reference evidence="3" key="1">
    <citation type="journal article" date="2019" name="Int. J. Syst. Evol. Microbiol.">
        <title>The Global Catalogue of Microorganisms (GCM) 10K type strain sequencing project: providing services to taxonomists for standard genome sequencing and annotation.</title>
        <authorList>
            <consortium name="The Broad Institute Genomics Platform"/>
            <consortium name="The Broad Institute Genome Sequencing Center for Infectious Disease"/>
            <person name="Wu L."/>
            <person name="Ma J."/>
        </authorList>
    </citation>
    <scope>NUCLEOTIDE SEQUENCE [LARGE SCALE GENOMIC DNA]</scope>
    <source>
        <strain evidence="3">CCUG 55250</strain>
    </source>
</reference>
<dbReference type="Gene3D" id="1.10.3210.10">
    <property type="entry name" value="Hypothetical protein af1432"/>
    <property type="match status" value="1"/>
</dbReference>
<keyword evidence="3" id="KW-1185">Reference proteome</keyword>
<feature type="domain" description="HD/PDEase" evidence="1">
    <location>
        <begin position="53"/>
        <end position="178"/>
    </location>
</feature>
<dbReference type="PANTHER" id="PTHR11373">
    <property type="entry name" value="DEOXYNUCLEOSIDE TRIPHOSPHATE TRIPHOSPHOHYDROLASE"/>
    <property type="match status" value="1"/>
</dbReference>
<dbReference type="InterPro" id="IPR003607">
    <property type="entry name" value="HD/PDEase_dom"/>
</dbReference>
<dbReference type="CDD" id="cd00077">
    <property type="entry name" value="HDc"/>
    <property type="match status" value="1"/>
</dbReference>
<dbReference type="PANTHER" id="PTHR11373:SF4">
    <property type="entry name" value="DEOXYNUCLEOSIDE TRIPHOSPHATE TRIPHOSPHOHYDROLASE SAMHD1"/>
    <property type="match status" value="1"/>
</dbReference>
<dbReference type="RefSeq" id="WP_379848999.1">
    <property type="nucleotide sequence ID" value="NZ_JBHSMA010000009.1"/>
</dbReference>
<dbReference type="InterPro" id="IPR006674">
    <property type="entry name" value="HD_domain"/>
</dbReference>